<comment type="caution">
    <text evidence="2">The sequence shown here is derived from an EMBL/GenBank/DDBJ whole genome shotgun (WGS) entry which is preliminary data.</text>
</comment>
<reference evidence="2 3" key="1">
    <citation type="submission" date="2021-03" db="EMBL/GenBank/DDBJ databases">
        <title>Genomic Encyclopedia of Type Strains, Phase IV (KMG-IV): sequencing the most valuable type-strain genomes for metagenomic binning, comparative biology and taxonomic classification.</title>
        <authorList>
            <person name="Goeker M."/>
        </authorList>
    </citation>
    <scope>NUCLEOTIDE SEQUENCE [LARGE SCALE GENOMIC DNA]</scope>
    <source>
        <strain evidence="2 3">DSM 25790</strain>
    </source>
</reference>
<dbReference type="SMART" id="SM00260">
    <property type="entry name" value="CheW"/>
    <property type="match status" value="1"/>
</dbReference>
<dbReference type="PANTHER" id="PTHR22617">
    <property type="entry name" value="CHEMOTAXIS SENSOR HISTIDINE KINASE-RELATED"/>
    <property type="match status" value="1"/>
</dbReference>
<evidence type="ECO:0000313" key="2">
    <source>
        <dbReference type="EMBL" id="MBP2256215.1"/>
    </source>
</evidence>
<accession>A0ABS4S3Z9</accession>
<dbReference type="RefSeq" id="WP_029269717.1">
    <property type="nucleotide sequence ID" value="NZ_JAGIKX010000001.1"/>
</dbReference>
<organism evidence="2 3">
    <name type="scientific">Virgibacillus alimentarius</name>
    <dbReference type="NCBI Taxonomy" id="698769"/>
    <lineage>
        <taxon>Bacteria</taxon>
        <taxon>Bacillati</taxon>
        <taxon>Bacillota</taxon>
        <taxon>Bacilli</taxon>
        <taxon>Bacillales</taxon>
        <taxon>Bacillaceae</taxon>
        <taxon>Virgibacillus</taxon>
    </lineage>
</organism>
<dbReference type="Gene3D" id="2.40.50.180">
    <property type="entry name" value="CheA-289, Domain 4"/>
    <property type="match status" value="1"/>
</dbReference>
<dbReference type="CDD" id="cd00732">
    <property type="entry name" value="CheW"/>
    <property type="match status" value="1"/>
</dbReference>
<evidence type="ECO:0000259" key="1">
    <source>
        <dbReference type="PROSITE" id="PS50851"/>
    </source>
</evidence>
<dbReference type="Proteomes" id="UP001519294">
    <property type="component" value="Unassembled WGS sequence"/>
</dbReference>
<gene>
    <name evidence="2" type="ORF">J2Z81_000147</name>
</gene>
<dbReference type="InterPro" id="IPR039315">
    <property type="entry name" value="CheW"/>
</dbReference>
<dbReference type="Gene3D" id="2.30.30.40">
    <property type="entry name" value="SH3 Domains"/>
    <property type="match status" value="1"/>
</dbReference>
<evidence type="ECO:0000313" key="3">
    <source>
        <dbReference type="Proteomes" id="UP001519294"/>
    </source>
</evidence>
<dbReference type="SUPFAM" id="SSF50341">
    <property type="entry name" value="CheW-like"/>
    <property type="match status" value="1"/>
</dbReference>
<dbReference type="PANTHER" id="PTHR22617:SF23">
    <property type="entry name" value="CHEMOTAXIS PROTEIN CHEW"/>
    <property type="match status" value="1"/>
</dbReference>
<dbReference type="InterPro" id="IPR002545">
    <property type="entry name" value="CheW-lke_dom"/>
</dbReference>
<sequence length="155" mass="17385">MEKNSTKRKIIVFQLKDEEYAISIDQVGSIERMQPITRIPRVADFIKGVINLKGVVIPIIDLRVRFGIEPAINNEATRIIIVYMDDVEVGLIVDSANDVIDIPEDAIEPTPEVVGAIGVDYIEGVVNLESRLLILLYLQKILTHDEMDELKMAEG</sequence>
<proteinExistence type="predicted"/>
<feature type="domain" description="CheW-like" evidence="1">
    <location>
        <begin position="7"/>
        <end position="147"/>
    </location>
</feature>
<dbReference type="EMBL" id="JAGIKX010000001">
    <property type="protein sequence ID" value="MBP2256215.1"/>
    <property type="molecule type" value="Genomic_DNA"/>
</dbReference>
<dbReference type="PROSITE" id="PS50851">
    <property type="entry name" value="CHEW"/>
    <property type="match status" value="1"/>
</dbReference>
<dbReference type="InterPro" id="IPR036061">
    <property type="entry name" value="CheW-like_dom_sf"/>
</dbReference>
<dbReference type="Pfam" id="PF01584">
    <property type="entry name" value="CheW"/>
    <property type="match status" value="1"/>
</dbReference>
<name>A0ABS4S3Z9_9BACI</name>
<keyword evidence="3" id="KW-1185">Reference proteome</keyword>
<protein>
    <submittedName>
        <fullName evidence="2">Purine-binding chemotaxis protein CheW</fullName>
    </submittedName>
</protein>